<feature type="transmembrane region" description="Helical" evidence="1">
    <location>
        <begin position="42"/>
        <end position="63"/>
    </location>
</feature>
<accession>A0A1V1P2C3</accession>
<protein>
    <submittedName>
        <fullName evidence="2">Uncharacterized protein</fullName>
    </submittedName>
</protein>
<evidence type="ECO:0000313" key="2">
    <source>
        <dbReference type="EMBL" id="ETR68885.1"/>
    </source>
</evidence>
<dbReference type="EMBL" id="ATBP01000804">
    <property type="protein sequence ID" value="ETR68885.1"/>
    <property type="molecule type" value="Genomic_DNA"/>
</dbReference>
<dbReference type="AlphaFoldDB" id="A0A1V1P2C3"/>
<keyword evidence="1" id="KW-0472">Membrane</keyword>
<sequence>MKVFFDVEFVSYFFNLNASVSAVATISTVFKEFNTGTWRLNATLPQPIMPIFSVFVIATISPLERIPVNHFFA</sequence>
<gene>
    <name evidence="2" type="ORF">OMM_10078</name>
</gene>
<feature type="transmembrane region" description="Helical" evidence="1">
    <location>
        <begin position="12"/>
        <end position="30"/>
    </location>
</feature>
<dbReference type="Proteomes" id="UP000189670">
    <property type="component" value="Unassembled WGS sequence"/>
</dbReference>
<comment type="caution">
    <text evidence="2">The sequence shown here is derived from an EMBL/GenBank/DDBJ whole genome shotgun (WGS) entry which is preliminary data.</text>
</comment>
<name>A0A1V1P2C3_9BACT</name>
<keyword evidence="1" id="KW-0812">Transmembrane</keyword>
<evidence type="ECO:0000313" key="3">
    <source>
        <dbReference type="Proteomes" id="UP000189670"/>
    </source>
</evidence>
<evidence type="ECO:0000256" key="1">
    <source>
        <dbReference type="SAM" id="Phobius"/>
    </source>
</evidence>
<keyword evidence="1" id="KW-1133">Transmembrane helix</keyword>
<organism evidence="2 3">
    <name type="scientific">Candidatus Magnetoglobus multicellularis str. Araruama</name>
    <dbReference type="NCBI Taxonomy" id="890399"/>
    <lineage>
        <taxon>Bacteria</taxon>
        <taxon>Pseudomonadati</taxon>
        <taxon>Thermodesulfobacteriota</taxon>
        <taxon>Desulfobacteria</taxon>
        <taxon>Desulfobacterales</taxon>
        <taxon>Desulfobacteraceae</taxon>
        <taxon>Candidatus Magnetoglobus</taxon>
    </lineage>
</organism>
<proteinExistence type="predicted"/>
<reference evidence="3" key="1">
    <citation type="submission" date="2012-11" db="EMBL/GenBank/DDBJ databases">
        <authorList>
            <person name="Lucero-Rivera Y.E."/>
            <person name="Tovar-Ramirez D."/>
        </authorList>
    </citation>
    <scope>NUCLEOTIDE SEQUENCE [LARGE SCALE GENOMIC DNA]</scope>
    <source>
        <strain evidence="3">Araruama</strain>
    </source>
</reference>